<proteinExistence type="inferred from homology"/>
<evidence type="ECO:0000256" key="2">
    <source>
        <dbReference type="ARBA" id="ARBA00006966"/>
    </source>
</evidence>
<evidence type="ECO:0000256" key="4">
    <source>
        <dbReference type="ARBA" id="ARBA00022898"/>
    </source>
</evidence>
<accession>A0A9W6JW37</accession>
<evidence type="ECO:0000259" key="6">
    <source>
        <dbReference type="Pfam" id="PF01212"/>
    </source>
</evidence>
<evidence type="ECO:0000256" key="3">
    <source>
        <dbReference type="ARBA" id="ARBA00011881"/>
    </source>
</evidence>
<organism evidence="7 8">
    <name type="scientific">Ancylobacter defluvii</name>
    <dbReference type="NCBI Taxonomy" id="1282440"/>
    <lineage>
        <taxon>Bacteria</taxon>
        <taxon>Pseudomonadati</taxon>
        <taxon>Pseudomonadota</taxon>
        <taxon>Alphaproteobacteria</taxon>
        <taxon>Hyphomicrobiales</taxon>
        <taxon>Xanthobacteraceae</taxon>
        <taxon>Ancylobacter</taxon>
    </lineage>
</organism>
<feature type="domain" description="Aromatic amino acid beta-eliminating lyase/threonine aldolase" evidence="6">
    <location>
        <begin position="14"/>
        <end position="300"/>
    </location>
</feature>
<dbReference type="Gene3D" id="3.90.1150.10">
    <property type="entry name" value="Aspartate Aminotransferase, domain 1"/>
    <property type="match status" value="1"/>
</dbReference>
<keyword evidence="4 5" id="KW-0663">Pyridoxal phosphate</keyword>
<dbReference type="EC" id="4.1.2.48" evidence="5"/>
<keyword evidence="5" id="KW-0456">Lyase</keyword>
<comment type="cofactor">
    <cofactor evidence="1 5">
        <name>pyridoxal 5'-phosphate</name>
        <dbReference type="ChEBI" id="CHEBI:597326"/>
    </cofactor>
</comment>
<gene>
    <name evidence="7" type="ORF">GCM10017653_14530</name>
</gene>
<dbReference type="Gene3D" id="3.40.640.10">
    <property type="entry name" value="Type I PLP-dependent aspartate aminotransferase-like (Major domain)"/>
    <property type="match status" value="1"/>
</dbReference>
<dbReference type="EMBL" id="BSFM01000006">
    <property type="protein sequence ID" value="GLK83384.1"/>
    <property type="molecule type" value="Genomic_DNA"/>
</dbReference>
<comment type="similarity">
    <text evidence="2 5">Belongs to the threonine aldolase family.</text>
</comment>
<dbReference type="Pfam" id="PF01212">
    <property type="entry name" value="Beta_elim_lyase"/>
    <property type="match status" value="1"/>
</dbReference>
<name>A0A9W6JW37_9HYPH</name>
<dbReference type="InterPro" id="IPR001597">
    <property type="entry name" value="ArAA_b-elim_lyase/Thr_aldolase"/>
</dbReference>
<dbReference type="PANTHER" id="PTHR48097:SF5">
    <property type="entry name" value="LOW SPECIFICITY L-THREONINE ALDOLASE"/>
    <property type="match status" value="1"/>
</dbReference>
<dbReference type="GO" id="GO:0006567">
    <property type="term" value="P:L-threonine catabolic process"/>
    <property type="evidence" value="ECO:0007669"/>
    <property type="project" value="UniProtKB-UniRule"/>
</dbReference>
<dbReference type="PIRSF" id="PIRSF038940">
    <property type="entry name" value="Low_specificity_LTA"/>
    <property type="match status" value="1"/>
</dbReference>
<dbReference type="InterPro" id="IPR015421">
    <property type="entry name" value="PyrdxlP-dep_Trfase_major"/>
</dbReference>
<dbReference type="SUPFAM" id="SSF53383">
    <property type="entry name" value="PLP-dependent transferases"/>
    <property type="match status" value="1"/>
</dbReference>
<comment type="function">
    <text evidence="5">Catalyzes the cleavage of L-allo-threonine and L-threonine to glycine and acetaldehyde.</text>
</comment>
<dbReference type="Proteomes" id="UP001143330">
    <property type="component" value="Unassembled WGS sequence"/>
</dbReference>
<dbReference type="CDD" id="cd06502">
    <property type="entry name" value="TA_like"/>
    <property type="match status" value="1"/>
</dbReference>
<comment type="catalytic activity">
    <reaction evidence="5">
        <text>L-allo-threonine = acetaldehyde + glycine</text>
        <dbReference type="Rhea" id="RHEA:26209"/>
        <dbReference type="ChEBI" id="CHEBI:15343"/>
        <dbReference type="ChEBI" id="CHEBI:57305"/>
        <dbReference type="ChEBI" id="CHEBI:58585"/>
        <dbReference type="EC" id="4.1.2.48"/>
    </reaction>
</comment>
<comment type="catalytic activity">
    <reaction evidence="5">
        <text>L-threonine = acetaldehyde + glycine</text>
        <dbReference type="Rhea" id="RHEA:19625"/>
        <dbReference type="ChEBI" id="CHEBI:15343"/>
        <dbReference type="ChEBI" id="CHEBI:57305"/>
        <dbReference type="ChEBI" id="CHEBI:57926"/>
        <dbReference type="EC" id="4.1.2.48"/>
    </reaction>
</comment>
<reference evidence="7" key="1">
    <citation type="journal article" date="2014" name="Int. J. Syst. Evol. Microbiol.">
        <title>Complete genome sequence of Corynebacterium casei LMG S-19264T (=DSM 44701T), isolated from a smear-ripened cheese.</title>
        <authorList>
            <consortium name="US DOE Joint Genome Institute (JGI-PGF)"/>
            <person name="Walter F."/>
            <person name="Albersmeier A."/>
            <person name="Kalinowski J."/>
            <person name="Ruckert C."/>
        </authorList>
    </citation>
    <scope>NUCLEOTIDE SEQUENCE</scope>
    <source>
        <strain evidence="7">VKM B-2789</strain>
    </source>
</reference>
<protein>
    <recommendedName>
        <fullName evidence="5">L-threonine aldolase</fullName>
        <ecNumber evidence="5">4.1.2.48</ecNumber>
    </recommendedName>
</protein>
<dbReference type="AlphaFoldDB" id="A0A9W6JW37"/>
<comment type="caution">
    <text evidence="7">The sequence shown here is derived from an EMBL/GenBank/DDBJ whole genome shotgun (WGS) entry which is preliminary data.</text>
</comment>
<dbReference type="GO" id="GO:0004793">
    <property type="term" value="F:threonine aldolase activity"/>
    <property type="evidence" value="ECO:0007669"/>
    <property type="project" value="UniProtKB-UniRule"/>
</dbReference>
<comment type="subunit">
    <text evidence="3">Homotetramer.</text>
</comment>
<evidence type="ECO:0000256" key="5">
    <source>
        <dbReference type="PIRNR" id="PIRNR038940"/>
    </source>
</evidence>
<evidence type="ECO:0000313" key="7">
    <source>
        <dbReference type="EMBL" id="GLK83384.1"/>
    </source>
</evidence>
<sequence length="360" mass="38025">MTISLSGRNRMPAFGSDNMAGVSPQILEALAHCNDGPARSYGADEVSARLERRFAELFEHEVSVLLVSTGTAANTLCLAAATPPWGAVLCHPLSHIENDECGAPEFFTGGAKLVPVEGPLAKIDPDTLRLRSRAGRGDVHSVQPACVSITQATELGTLYTPDEVATLGAICRESGLALHMDGSRFANAVAALDVSPAEMSWKAGVDLLSFGATKNGAMGVEAVLSFAPERGHELALRRKRGGHLTSKMRFLAAQMEAYLADDLWLANARHANAMAARLGRGLAGIEGVEVQEGAQANILFCKLPEGMAAALLEAGFYFYADRWAPNVVRLVTSFATAVTDIDLFVSAARSFGMGPIAGRS</sequence>
<dbReference type="InterPro" id="IPR026273">
    <property type="entry name" value="Low_specificity_L-TA_bact"/>
</dbReference>
<dbReference type="PANTHER" id="PTHR48097">
    <property type="entry name" value="L-THREONINE ALDOLASE-RELATED"/>
    <property type="match status" value="1"/>
</dbReference>
<dbReference type="InterPro" id="IPR015424">
    <property type="entry name" value="PyrdxlP-dep_Trfase"/>
</dbReference>
<keyword evidence="8" id="KW-1185">Reference proteome</keyword>
<evidence type="ECO:0000313" key="8">
    <source>
        <dbReference type="Proteomes" id="UP001143330"/>
    </source>
</evidence>
<evidence type="ECO:0000256" key="1">
    <source>
        <dbReference type="ARBA" id="ARBA00001933"/>
    </source>
</evidence>
<dbReference type="InterPro" id="IPR015422">
    <property type="entry name" value="PyrdxlP-dep_Trfase_small"/>
</dbReference>
<reference evidence="7" key="2">
    <citation type="submission" date="2023-01" db="EMBL/GenBank/DDBJ databases">
        <authorList>
            <person name="Sun Q."/>
            <person name="Evtushenko L."/>
        </authorList>
    </citation>
    <scope>NUCLEOTIDE SEQUENCE</scope>
    <source>
        <strain evidence="7">VKM B-2789</strain>
    </source>
</reference>